<feature type="transmembrane region" description="Helical" evidence="1">
    <location>
        <begin position="12"/>
        <end position="33"/>
    </location>
</feature>
<keyword evidence="1" id="KW-1133">Transmembrane helix</keyword>
<name>A0A4R6VVR2_9HYPH</name>
<gene>
    <name evidence="2" type="ORF">ATL17_0703</name>
</gene>
<reference evidence="2 3" key="1">
    <citation type="submission" date="2019-03" db="EMBL/GenBank/DDBJ databases">
        <title>Genomic Encyclopedia of Type Strains, Phase III (KMG-III): the genomes of soil and plant-associated and newly described type strains.</title>
        <authorList>
            <person name="Whitman W."/>
        </authorList>
    </citation>
    <scope>NUCLEOTIDE SEQUENCE [LARGE SCALE GENOMIC DNA]</scope>
    <source>
        <strain evidence="2 3">CGMCC 1.7002</strain>
    </source>
</reference>
<organism evidence="2 3">
    <name type="scientific">Maritalea mobilis</name>
    <dbReference type="NCBI Taxonomy" id="483324"/>
    <lineage>
        <taxon>Bacteria</taxon>
        <taxon>Pseudomonadati</taxon>
        <taxon>Pseudomonadota</taxon>
        <taxon>Alphaproteobacteria</taxon>
        <taxon>Hyphomicrobiales</taxon>
        <taxon>Devosiaceae</taxon>
        <taxon>Maritalea</taxon>
    </lineage>
</organism>
<feature type="transmembrane region" description="Helical" evidence="1">
    <location>
        <begin position="39"/>
        <end position="59"/>
    </location>
</feature>
<accession>A0A4R6VVR2</accession>
<dbReference type="RefSeq" id="WP_133571379.1">
    <property type="nucleotide sequence ID" value="NZ_SNYR01000001.1"/>
</dbReference>
<feature type="transmembrane region" description="Helical" evidence="1">
    <location>
        <begin position="111"/>
        <end position="130"/>
    </location>
</feature>
<feature type="transmembrane region" description="Helical" evidence="1">
    <location>
        <begin position="79"/>
        <end position="99"/>
    </location>
</feature>
<dbReference type="Proteomes" id="UP000295391">
    <property type="component" value="Unassembled WGS sequence"/>
</dbReference>
<comment type="caution">
    <text evidence="2">The sequence shown here is derived from an EMBL/GenBank/DDBJ whole genome shotgun (WGS) entry which is preliminary data.</text>
</comment>
<dbReference type="EMBL" id="SNYR01000001">
    <property type="protein sequence ID" value="TDQ66700.1"/>
    <property type="molecule type" value="Genomic_DNA"/>
</dbReference>
<evidence type="ECO:0000256" key="1">
    <source>
        <dbReference type="SAM" id="Phobius"/>
    </source>
</evidence>
<keyword evidence="3" id="KW-1185">Reference proteome</keyword>
<dbReference type="OrthoDB" id="9905537at2"/>
<keyword evidence="1" id="KW-0472">Membrane</keyword>
<dbReference type="AlphaFoldDB" id="A0A4R6VVR2"/>
<proteinExistence type="predicted"/>
<keyword evidence="1" id="KW-0812">Transmembrane</keyword>
<evidence type="ECO:0000313" key="2">
    <source>
        <dbReference type="EMBL" id="TDQ66700.1"/>
    </source>
</evidence>
<evidence type="ECO:0000313" key="3">
    <source>
        <dbReference type="Proteomes" id="UP000295391"/>
    </source>
</evidence>
<sequence length="155" mass="17226">MTFDFSLKRFLLVYFLVFSALCFASYLMTFSALKTIAAVNYLLLIAAAAAAFDTGYRWINSKSSPIDSDSWTQAKKMTLVEIFASLPILAIQLLLFLILTGPHEISGFPPIYAIVGIILAALSLAFFYLISMAAKRFSFNQGAKFTHSRRTGQNK</sequence>
<protein>
    <submittedName>
        <fullName evidence="2">Uncharacterized protein</fullName>
    </submittedName>
</protein>